<accession>A0ABW4ZBU6</accession>
<dbReference type="InterPro" id="IPR036873">
    <property type="entry name" value="Rhodanese-like_dom_sf"/>
</dbReference>
<name>A0ABW4ZBU6_9BACT</name>
<dbReference type="PANTHER" id="PTHR43031:SF17">
    <property type="entry name" value="SULFURTRANSFERASE YTWF-RELATED"/>
    <property type="match status" value="1"/>
</dbReference>
<dbReference type="InterPro" id="IPR001763">
    <property type="entry name" value="Rhodanese-like_dom"/>
</dbReference>
<gene>
    <name evidence="2" type="ORF">ACFSW8_10575</name>
</gene>
<dbReference type="Gene3D" id="3.40.250.10">
    <property type="entry name" value="Rhodanese-like domain"/>
    <property type="match status" value="1"/>
</dbReference>
<dbReference type="PROSITE" id="PS50206">
    <property type="entry name" value="RHODANESE_3"/>
    <property type="match status" value="1"/>
</dbReference>
<organism evidence="2 3">
    <name type="scientific">Rubritalea tangerina</name>
    <dbReference type="NCBI Taxonomy" id="430798"/>
    <lineage>
        <taxon>Bacteria</taxon>
        <taxon>Pseudomonadati</taxon>
        <taxon>Verrucomicrobiota</taxon>
        <taxon>Verrucomicrobiia</taxon>
        <taxon>Verrucomicrobiales</taxon>
        <taxon>Rubritaleaceae</taxon>
        <taxon>Rubritalea</taxon>
    </lineage>
</organism>
<dbReference type="SMART" id="SM00450">
    <property type="entry name" value="RHOD"/>
    <property type="match status" value="1"/>
</dbReference>
<sequence>MLPDPTHTNELDVTSCRALLQSPKPPLLIDCREANEYAYCRIEGATLVPLSQFASLCEAEFEARNTPAIIYCHHGVRSLNAVFYLRDQGYTHTFSMAGGIDQWSLHIDPLVPRY</sequence>
<proteinExistence type="predicted"/>
<evidence type="ECO:0000259" key="1">
    <source>
        <dbReference type="PROSITE" id="PS50206"/>
    </source>
</evidence>
<dbReference type="Pfam" id="PF00581">
    <property type="entry name" value="Rhodanese"/>
    <property type="match status" value="1"/>
</dbReference>
<dbReference type="PANTHER" id="PTHR43031">
    <property type="entry name" value="FAD-DEPENDENT OXIDOREDUCTASE"/>
    <property type="match status" value="1"/>
</dbReference>
<feature type="domain" description="Rhodanese" evidence="1">
    <location>
        <begin position="22"/>
        <end position="112"/>
    </location>
</feature>
<protein>
    <submittedName>
        <fullName evidence="2">Rhodanese-like domain-containing protein</fullName>
    </submittedName>
</protein>
<dbReference type="EMBL" id="JBHUJB010000043">
    <property type="protein sequence ID" value="MFD2159344.1"/>
    <property type="molecule type" value="Genomic_DNA"/>
</dbReference>
<reference evidence="3" key="1">
    <citation type="journal article" date="2019" name="Int. J. Syst. Evol. Microbiol.">
        <title>The Global Catalogue of Microorganisms (GCM) 10K type strain sequencing project: providing services to taxonomists for standard genome sequencing and annotation.</title>
        <authorList>
            <consortium name="The Broad Institute Genomics Platform"/>
            <consortium name="The Broad Institute Genome Sequencing Center for Infectious Disease"/>
            <person name="Wu L."/>
            <person name="Ma J."/>
        </authorList>
    </citation>
    <scope>NUCLEOTIDE SEQUENCE [LARGE SCALE GENOMIC DNA]</scope>
    <source>
        <strain evidence="3">CCUG 57942</strain>
    </source>
</reference>
<dbReference type="SUPFAM" id="SSF52821">
    <property type="entry name" value="Rhodanese/Cell cycle control phosphatase"/>
    <property type="match status" value="1"/>
</dbReference>
<dbReference type="InterPro" id="IPR050229">
    <property type="entry name" value="GlpE_sulfurtransferase"/>
</dbReference>
<keyword evidence="3" id="KW-1185">Reference proteome</keyword>
<comment type="caution">
    <text evidence="2">The sequence shown here is derived from an EMBL/GenBank/DDBJ whole genome shotgun (WGS) entry which is preliminary data.</text>
</comment>
<evidence type="ECO:0000313" key="3">
    <source>
        <dbReference type="Proteomes" id="UP001597389"/>
    </source>
</evidence>
<evidence type="ECO:0000313" key="2">
    <source>
        <dbReference type="EMBL" id="MFD2159344.1"/>
    </source>
</evidence>
<dbReference type="RefSeq" id="WP_377085580.1">
    <property type="nucleotide sequence ID" value="NZ_JBHSJL010000003.1"/>
</dbReference>
<dbReference type="Proteomes" id="UP001597389">
    <property type="component" value="Unassembled WGS sequence"/>
</dbReference>